<sequence length="29" mass="3317">MAEGLKAERLRVMINVNIGNFLIWKGPVF</sequence>
<gene>
    <name evidence="1" type="ORF">LCGC14_1128520</name>
</gene>
<organism evidence="1">
    <name type="scientific">marine sediment metagenome</name>
    <dbReference type="NCBI Taxonomy" id="412755"/>
    <lineage>
        <taxon>unclassified sequences</taxon>
        <taxon>metagenomes</taxon>
        <taxon>ecological metagenomes</taxon>
    </lineage>
</organism>
<accession>A0A0F9M1Y0</accession>
<dbReference type="AlphaFoldDB" id="A0A0F9M1Y0"/>
<reference evidence="1" key="1">
    <citation type="journal article" date="2015" name="Nature">
        <title>Complex archaea that bridge the gap between prokaryotes and eukaryotes.</title>
        <authorList>
            <person name="Spang A."/>
            <person name="Saw J.H."/>
            <person name="Jorgensen S.L."/>
            <person name="Zaremba-Niedzwiedzka K."/>
            <person name="Martijn J."/>
            <person name="Lind A.E."/>
            <person name="van Eijk R."/>
            <person name="Schleper C."/>
            <person name="Guy L."/>
            <person name="Ettema T.J."/>
        </authorList>
    </citation>
    <scope>NUCLEOTIDE SEQUENCE</scope>
</reference>
<comment type="caution">
    <text evidence="1">The sequence shown here is derived from an EMBL/GenBank/DDBJ whole genome shotgun (WGS) entry which is preliminary data.</text>
</comment>
<dbReference type="EMBL" id="LAZR01005271">
    <property type="protein sequence ID" value="KKN01355.1"/>
    <property type="molecule type" value="Genomic_DNA"/>
</dbReference>
<proteinExistence type="predicted"/>
<name>A0A0F9M1Y0_9ZZZZ</name>
<protein>
    <submittedName>
        <fullName evidence="1">Uncharacterized protein</fullName>
    </submittedName>
</protein>
<evidence type="ECO:0000313" key="1">
    <source>
        <dbReference type="EMBL" id="KKN01355.1"/>
    </source>
</evidence>